<dbReference type="Pfam" id="PF01814">
    <property type="entry name" value="Hemerythrin"/>
    <property type="match status" value="1"/>
</dbReference>
<evidence type="ECO:0000313" key="3">
    <source>
        <dbReference type="EMBL" id="PWW23436.1"/>
    </source>
</evidence>
<protein>
    <submittedName>
        <fullName evidence="3">Hemerythrin HHE cation binding domain-containing protein</fullName>
    </submittedName>
</protein>
<gene>
    <name evidence="3" type="ORF">JD79_02610</name>
</gene>
<comment type="caution">
    <text evidence="3">The sequence shown here is derived from an EMBL/GenBank/DDBJ whole genome shotgun (WGS) entry which is preliminary data.</text>
</comment>
<feature type="compositionally biased region" description="Basic residues" evidence="1">
    <location>
        <begin position="246"/>
        <end position="255"/>
    </location>
</feature>
<dbReference type="OrthoDB" id="5197650at2"/>
<dbReference type="Proteomes" id="UP000246661">
    <property type="component" value="Unassembled WGS sequence"/>
</dbReference>
<feature type="domain" description="Hemerythrin-like" evidence="2">
    <location>
        <begin position="28"/>
        <end position="160"/>
    </location>
</feature>
<keyword evidence="4" id="KW-1185">Reference proteome</keyword>
<evidence type="ECO:0000313" key="4">
    <source>
        <dbReference type="Proteomes" id="UP000246661"/>
    </source>
</evidence>
<dbReference type="InterPro" id="IPR012312">
    <property type="entry name" value="Hemerythrin-like"/>
</dbReference>
<sequence>MTAATAPPRPATLRPAATRAGDSERVLHRLVRRELRLLAELSTWAPADDPARSAALTRHADLVGRVLLGHHATERDLLWPALLRVLPADLAGPARDLVADWTARCAAVDNRLRDLSTAARQWAVAGTPPARDAFALTCLDLAAAVDAQTAAEERDLLPLLEAHLPAREWTAITRAVRPALSGREQLTVLGLALEDAGPEERARLLSGLDRGTRLVWRLFGRSRHRAAVVRLRGLRPRGSGGAGERTRRRARSRVRYQRDVPQSRQRFLAVVVLPWQLGQVQVARSVVRSVGRSVVVVLMGTPLSSGSPRR</sequence>
<accession>A0A317QL40</accession>
<dbReference type="Gene3D" id="1.20.120.520">
    <property type="entry name" value="nmb1532 protein domain like"/>
    <property type="match status" value="1"/>
</dbReference>
<dbReference type="RefSeq" id="WP_110005844.1">
    <property type="nucleotide sequence ID" value="NZ_QGTX01000001.1"/>
</dbReference>
<name>A0A317QL40_9ACTN</name>
<evidence type="ECO:0000259" key="2">
    <source>
        <dbReference type="Pfam" id="PF01814"/>
    </source>
</evidence>
<proteinExistence type="predicted"/>
<feature type="region of interest" description="Disordered" evidence="1">
    <location>
        <begin position="237"/>
        <end position="257"/>
    </location>
</feature>
<organism evidence="3 4">
    <name type="scientific">Geodermatophilus normandii</name>
    <dbReference type="NCBI Taxonomy" id="1137989"/>
    <lineage>
        <taxon>Bacteria</taxon>
        <taxon>Bacillati</taxon>
        <taxon>Actinomycetota</taxon>
        <taxon>Actinomycetes</taxon>
        <taxon>Geodermatophilales</taxon>
        <taxon>Geodermatophilaceae</taxon>
        <taxon>Geodermatophilus</taxon>
    </lineage>
</organism>
<dbReference type="AlphaFoldDB" id="A0A317QL40"/>
<evidence type="ECO:0000256" key="1">
    <source>
        <dbReference type="SAM" id="MobiDB-lite"/>
    </source>
</evidence>
<reference evidence="4" key="1">
    <citation type="submission" date="2018-05" db="EMBL/GenBank/DDBJ databases">
        <authorList>
            <person name="Klenk H.-P."/>
            <person name="Huntemann M."/>
            <person name="Clum A."/>
            <person name="Pillay M."/>
            <person name="Palaniappan K."/>
            <person name="Varghese N."/>
            <person name="Mikhailova N."/>
            <person name="Stamatis D."/>
            <person name="Reddy T."/>
            <person name="Daum C."/>
            <person name="Shapiro N."/>
            <person name="Ivanova N."/>
            <person name="Kyrpides N."/>
            <person name="Woyke T."/>
        </authorList>
    </citation>
    <scope>NUCLEOTIDE SEQUENCE [LARGE SCALE GENOMIC DNA]</scope>
    <source>
        <strain evidence="4">DSM 45417</strain>
    </source>
</reference>
<feature type="region of interest" description="Disordered" evidence="1">
    <location>
        <begin position="1"/>
        <end position="20"/>
    </location>
</feature>
<dbReference type="EMBL" id="QGTX01000001">
    <property type="protein sequence ID" value="PWW23436.1"/>
    <property type="molecule type" value="Genomic_DNA"/>
</dbReference>